<feature type="region of interest" description="Disordered" evidence="5">
    <location>
        <begin position="930"/>
        <end position="1020"/>
    </location>
</feature>
<feature type="compositionally biased region" description="Polar residues" evidence="5">
    <location>
        <begin position="697"/>
        <end position="713"/>
    </location>
</feature>
<reference evidence="7 8" key="1">
    <citation type="journal article" date="2010" name="Nat. Biotechnol.">
        <title>Genome sequence of the model mushroom Schizophyllum commune.</title>
        <authorList>
            <person name="Ohm R.A."/>
            <person name="de Jong J.F."/>
            <person name="Lugones L.G."/>
            <person name="Aerts A."/>
            <person name="Kothe E."/>
            <person name="Stajich J.E."/>
            <person name="de Vries R.P."/>
            <person name="Record E."/>
            <person name="Levasseur A."/>
            <person name="Baker S.E."/>
            <person name="Bartholomew K.A."/>
            <person name="Coutinho P.M."/>
            <person name="Erdmann S."/>
            <person name="Fowler T.J."/>
            <person name="Gathman A.C."/>
            <person name="Lombard V."/>
            <person name="Henrissat B."/>
            <person name="Knabe N."/>
            <person name="Kuees U."/>
            <person name="Lilly W.W."/>
            <person name="Lindquist E."/>
            <person name="Lucas S."/>
            <person name="Magnuson J.K."/>
            <person name="Piumi F."/>
            <person name="Raudaskoski M."/>
            <person name="Salamov A."/>
            <person name="Schmutz J."/>
            <person name="Schwarze F.W.M.R."/>
            <person name="vanKuyk P.A."/>
            <person name="Horton J.S."/>
            <person name="Grigoriev I.V."/>
            <person name="Woesten H.A.B."/>
        </authorList>
    </citation>
    <scope>NUCLEOTIDE SEQUENCE [LARGE SCALE GENOMIC DNA]</scope>
    <source>
        <strain evidence="8">H4-8 / FGSC 9210</strain>
    </source>
</reference>
<dbReference type="PROSITE" id="PS50865">
    <property type="entry name" value="ZF_MYND_2"/>
    <property type="match status" value="1"/>
</dbReference>
<protein>
    <recommendedName>
        <fullName evidence="6">MYND-type domain-containing protein</fullName>
    </recommendedName>
</protein>
<feature type="compositionally biased region" description="Basic and acidic residues" evidence="5">
    <location>
        <begin position="781"/>
        <end position="796"/>
    </location>
</feature>
<evidence type="ECO:0000256" key="5">
    <source>
        <dbReference type="SAM" id="MobiDB-lite"/>
    </source>
</evidence>
<feature type="compositionally biased region" description="Basic and acidic residues" evidence="5">
    <location>
        <begin position="976"/>
        <end position="987"/>
    </location>
</feature>
<evidence type="ECO:0000256" key="2">
    <source>
        <dbReference type="ARBA" id="ARBA00022771"/>
    </source>
</evidence>
<evidence type="ECO:0000256" key="4">
    <source>
        <dbReference type="PROSITE-ProRule" id="PRU00134"/>
    </source>
</evidence>
<dbReference type="GO" id="GO:0008270">
    <property type="term" value="F:zinc ion binding"/>
    <property type="evidence" value="ECO:0007669"/>
    <property type="project" value="UniProtKB-KW"/>
</dbReference>
<name>D8Q661_SCHCM</name>
<dbReference type="AlphaFoldDB" id="D8Q661"/>
<feature type="compositionally biased region" description="Basic and acidic residues" evidence="5">
    <location>
        <begin position="952"/>
        <end position="963"/>
    </location>
</feature>
<dbReference type="InParanoid" id="D8Q661"/>
<keyword evidence="1" id="KW-0479">Metal-binding</keyword>
<organism evidence="8">
    <name type="scientific">Schizophyllum commune (strain H4-8 / FGSC 9210)</name>
    <name type="common">Split gill fungus</name>
    <dbReference type="NCBI Taxonomy" id="578458"/>
    <lineage>
        <taxon>Eukaryota</taxon>
        <taxon>Fungi</taxon>
        <taxon>Dikarya</taxon>
        <taxon>Basidiomycota</taxon>
        <taxon>Agaricomycotina</taxon>
        <taxon>Agaricomycetes</taxon>
        <taxon>Agaricomycetidae</taxon>
        <taxon>Agaricales</taxon>
        <taxon>Schizophyllaceae</taxon>
        <taxon>Schizophyllum</taxon>
    </lineage>
</organism>
<dbReference type="SUPFAM" id="SSF144232">
    <property type="entry name" value="HIT/MYND zinc finger-like"/>
    <property type="match status" value="1"/>
</dbReference>
<evidence type="ECO:0000256" key="1">
    <source>
        <dbReference type="ARBA" id="ARBA00022723"/>
    </source>
</evidence>
<evidence type="ECO:0000313" key="7">
    <source>
        <dbReference type="EMBL" id="EFI97532.1"/>
    </source>
</evidence>
<feature type="region of interest" description="Disordered" evidence="5">
    <location>
        <begin position="888"/>
        <end position="917"/>
    </location>
</feature>
<feature type="region of interest" description="Disordered" evidence="5">
    <location>
        <begin position="669"/>
        <end position="716"/>
    </location>
</feature>
<proteinExistence type="predicted"/>
<evidence type="ECO:0000256" key="3">
    <source>
        <dbReference type="ARBA" id="ARBA00022833"/>
    </source>
</evidence>
<accession>D8Q661</accession>
<feature type="domain" description="MYND-type" evidence="6">
    <location>
        <begin position="430"/>
        <end position="470"/>
    </location>
</feature>
<feature type="region of interest" description="Disordered" evidence="5">
    <location>
        <begin position="729"/>
        <end position="812"/>
    </location>
</feature>
<feature type="compositionally biased region" description="Pro residues" evidence="5">
    <location>
        <begin position="904"/>
        <end position="915"/>
    </location>
</feature>
<feature type="compositionally biased region" description="Polar residues" evidence="5">
    <location>
        <begin position="1001"/>
        <end position="1013"/>
    </location>
</feature>
<evidence type="ECO:0000313" key="8">
    <source>
        <dbReference type="Proteomes" id="UP000007431"/>
    </source>
</evidence>
<feature type="compositionally biased region" description="Low complexity" evidence="5">
    <location>
        <begin position="933"/>
        <end position="948"/>
    </location>
</feature>
<sequence>MTDSDNDLPACGDENAFNQRPAGAASDVHALSAALARLRNVILSTQPPHQLQVSINRVLCILRKQPFRIFASTPPGDMPLSDFLASPQGRAVKSAMQSISTIQRVQCLKEDPTTAERVSAVWPELHEWLDWLSPLCPVMTYDDSLYARVKATDFVLSTIHAILSLPTSRLQWDIFFNPARSLLRLALDIYVRLADVYAFALFMTHPHAAGTCAGLFPIVLSRATDEGLKDEVAAVILAALHNRPRRLFKMAGRYIEVIDPHTQFASQQLQLHLMGALCRMPAMEVHRFPRVVVTSVVGIVRAFVGRPSPQSSSIAGPSPDVFPVHVAYEILGLFCKYDKHAAMIALEEGLASLMNQDLKHTRENDMAVLVQCLACTLVYPRALDRVNDQLRGSGVPPDSDLYALANFAQQYDDIRVTLAAQWATAARCADVKCSSPSDASLHACPCATALYCSKACQRSHWKAGGHRKLCPRARERREPLSPRGLYFLGLIVRDHILDVLPNILAHMKNESASSVAIVMDFAHATPESTMYRVTEAADSDPRIEVYTVHFYFSRQTIIFRPAGAPTPRFRLLTEFSLGRFVILLLVTMGFLMKHPVSEDIQSYLVEPASIRQSLVLARLIENDACQTRLQTCSIQSDQHAVNACSFLPSRASWLRMDWDPAPVVPPRFRADKPSAYTPGLAPAPGELSPGPEDPSPTMETQQNEQSSQVSTDGASVVDENMDVQYTDVSMHASSESSTRHTHHQTSPYLESENGAVKSEETNDPYIESTPLKMRDQSSATIKREATPREYEYHDSETNSSRPKRTSSGQTSLQGLDMPALLDAIAALTVNLQAFNEHLRLVPDVIAEFRQSSAIMAMLTAELSNVISEAPLTCKESIKATLTSAPYTERGAIRGNSALRTHPSSTPPDASPPCPPQLRSLLLLIPPIERTDVPPQLSSPLPLLTSSPSESKAQQRDLPIDRRRAIPATKAGSKRNPCKENGADERGESQMLPCSPRYLRGNSPNCPESSSNAQRKLPELS</sequence>
<dbReference type="VEuPathDB" id="FungiDB:SCHCODRAFT_01194455"/>
<dbReference type="EMBL" id="GL377306">
    <property type="protein sequence ID" value="EFI97532.1"/>
    <property type="molecule type" value="Genomic_DNA"/>
</dbReference>
<feature type="compositionally biased region" description="Polar residues" evidence="5">
    <location>
        <begin position="797"/>
        <end position="812"/>
    </location>
</feature>
<evidence type="ECO:0000259" key="6">
    <source>
        <dbReference type="PROSITE" id="PS50865"/>
    </source>
</evidence>
<dbReference type="RefSeq" id="XP_003032435.1">
    <property type="nucleotide sequence ID" value="XM_003032389.1"/>
</dbReference>
<keyword evidence="8" id="KW-1185">Reference proteome</keyword>
<keyword evidence="3" id="KW-0862">Zinc</keyword>
<dbReference type="OrthoDB" id="3018010at2759"/>
<dbReference type="Proteomes" id="UP000007431">
    <property type="component" value="Unassembled WGS sequence"/>
</dbReference>
<keyword evidence="2 4" id="KW-0863">Zinc-finger</keyword>
<feature type="non-terminal residue" evidence="7">
    <location>
        <position position="1020"/>
    </location>
</feature>
<dbReference type="GeneID" id="9592713"/>
<dbReference type="InterPro" id="IPR002893">
    <property type="entry name" value="Znf_MYND"/>
</dbReference>
<dbReference type="Gene3D" id="6.10.140.2220">
    <property type="match status" value="1"/>
</dbReference>
<dbReference type="HOGENOM" id="CLU_296149_0_0_1"/>
<dbReference type="KEGG" id="scm:SCHCO_01194455"/>
<gene>
    <name evidence="7" type="ORF">SCHCODRAFT_109456</name>
</gene>